<dbReference type="SUPFAM" id="SSF143422">
    <property type="entry name" value="Transposase IS200-like"/>
    <property type="match status" value="1"/>
</dbReference>
<dbReference type="Gene3D" id="3.30.70.1290">
    <property type="entry name" value="Transposase IS200-like"/>
    <property type="match status" value="1"/>
</dbReference>
<dbReference type="InterPro" id="IPR036515">
    <property type="entry name" value="Transposase_17_sf"/>
</dbReference>
<feature type="domain" description="Transposase IS200-like" evidence="1">
    <location>
        <begin position="10"/>
        <end position="128"/>
    </location>
</feature>
<organism evidence="2">
    <name type="scientific">Candidatus Kentrum eta</name>
    <dbReference type="NCBI Taxonomy" id="2126337"/>
    <lineage>
        <taxon>Bacteria</taxon>
        <taxon>Pseudomonadati</taxon>
        <taxon>Pseudomonadota</taxon>
        <taxon>Gammaproteobacteria</taxon>
        <taxon>Candidatus Kentrum</taxon>
    </lineage>
</organism>
<dbReference type="AlphaFoldDB" id="A0A450V5F0"/>
<proteinExistence type="predicted"/>
<dbReference type="GO" id="GO:0003677">
    <property type="term" value="F:DNA binding"/>
    <property type="evidence" value="ECO:0007669"/>
    <property type="project" value="InterPro"/>
</dbReference>
<dbReference type="PANTHER" id="PTHR33360:SF2">
    <property type="entry name" value="TRANSPOSASE FOR INSERTION SEQUENCE ELEMENT IS200"/>
    <property type="match status" value="1"/>
</dbReference>
<accession>A0A450V5F0</accession>
<protein>
    <submittedName>
        <fullName evidence="2">Putative transposase</fullName>
    </submittedName>
</protein>
<evidence type="ECO:0000259" key="1">
    <source>
        <dbReference type="SMART" id="SM01321"/>
    </source>
</evidence>
<reference evidence="2" key="1">
    <citation type="submission" date="2019-02" db="EMBL/GenBank/DDBJ databases">
        <authorList>
            <person name="Gruber-Vodicka R. H."/>
            <person name="Seah K. B. B."/>
        </authorList>
    </citation>
    <scope>NUCLEOTIDE SEQUENCE</scope>
    <source>
        <strain evidence="2">BECK_SA2B15</strain>
    </source>
</reference>
<dbReference type="EMBL" id="CAADFG010000178">
    <property type="protein sequence ID" value="VFJ99999.1"/>
    <property type="molecule type" value="Genomic_DNA"/>
</dbReference>
<dbReference type="SMART" id="SM01321">
    <property type="entry name" value="Y1_Tnp"/>
    <property type="match status" value="1"/>
</dbReference>
<evidence type="ECO:0000313" key="2">
    <source>
        <dbReference type="EMBL" id="VFJ99999.1"/>
    </source>
</evidence>
<sequence>MSYESLGHSKWDCKYHVVFVPKYRKKVLYGKIRRFLGPVFHELGERKRSKIVEGHMVSDHVHMLIQIPPKYPVSHVIGYMKGKSAIVVARQFSGRKRNFNGESFWARGYTVSTVGFEEEQIRKYILNQEHMDRGDPNEGGWVLNSKVDYPIGSPRGCSQPSSPPFAGGV</sequence>
<dbReference type="InterPro" id="IPR002686">
    <property type="entry name" value="Transposase_17"/>
</dbReference>
<dbReference type="Pfam" id="PF01797">
    <property type="entry name" value="Y1_Tnp"/>
    <property type="match status" value="1"/>
</dbReference>
<dbReference type="GO" id="GO:0006313">
    <property type="term" value="P:DNA transposition"/>
    <property type="evidence" value="ECO:0007669"/>
    <property type="project" value="InterPro"/>
</dbReference>
<dbReference type="NCBIfam" id="NF033573">
    <property type="entry name" value="transpos_IS200"/>
    <property type="match status" value="1"/>
</dbReference>
<dbReference type="GO" id="GO:0004803">
    <property type="term" value="F:transposase activity"/>
    <property type="evidence" value="ECO:0007669"/>
    <property type="project" value="InterPro"/>
</dbReference>
<dbReference type="PANTHER" id="PTHR33360">
    <property type="entry name" value="TRANSPOSASE FOR INSERTION SEQUENCE ELEMENT IS200"/>
    <property type="match status" value="1"/>
</dbReference>
<name>A0A450V5F0_9GAMM</name>
<gene>
    <name evidence="2" type="ORF">BECKH772A_GA0070896_101786</name>
</gene>